<dbReference type="AlphaFoldDB" id="A0A1H7VAG2"/>
<keyword evidence="1" id="KW-0472">Membrane</keyword>
<dbReference type="RefSeq" id="WP_091411714.1">
    <property type="nucleotide sequence ID" value="NZ_FOAB01000008.1"/>
</dbReference>
<dbReference type="Pfam" id="PF13858">
    <property type="entry name" value="DUF4199"/>
    <property type="match status" value="1"/>
</dbReference>
<dbReference type="STRING" id="1038014.SAMN04487910_4005"/>
<feature type="transmembrane region" description="Helical" evidence="1">
    <location>
        <begin position="37"/>
        <end position="54"/>
    </location>
</feature>
<feature type="transmembrane region" description="Helical" evidence="1">
    <location>
        <begin position="66"/>
        <end position="89"/>
    </location>
</feature>
<protein>
    <recommendedName>
        <fullName evidence="4">DUF4199 domain-containing protein</fullName>
    </recommendedName>
</protein>
<feature type="transmembrane region" description="Helical" evidence="1">
    <location>
        <begin position="143"/>
        <end position="165"/>
    </location>
</feature>
<evidence type="ECO:0000256" key="1">
    <source>
        <dbReference type="SAM" id="Phobius"/>
    </source>
</evidence>
<reference evidence="2 3" key="1">
    <citation type="submission" date="2016-10" db="EMBL/GenBank/DDBJ databases">
        <authorList>
            <person name="de Groot N.N."/>
        </authorList>
    </citation>
    <scope>NUCLEOTIDE SEQUENCE [LARGE SCALE GENOMIC DNA]</scope>
    <source>
        <strain evidence="2 3">DSM 25232</strain>
    </source>
</reference>
<evidence type="ECO:0000313" key="3">
    <source>
        <dbReference type="Proteomes" id="UP000198521"/>
    </source>
</evidence>
<dbReference type="EMBL" id="FOAB01000008">
    <property type="protein sequence ID" value="SEM05928.1"/>
    <property type="molecule type" value="Genomic_DNA"/>
</dbReference>
<gene>
    <name evidence="2" type="ORF">SAMN04487910_4005</name>
</gene>
<keyword evidence="3" id="KW-1185">Reference proteome</keyword>
<accession>A0A1H7VAG2</accession>
<evidence type="ECO:0008006" key="4">
    <source>
        <dbReference type="Google" id="ProtNLM"/>
    </source>
</evidence>
<dbReference type="InterPro" id="IPR025250">
    <property type="entry name" value="DUF4199"/>
</dbReference>
<dbReference type="OrthoDB" id="6384283at2"/>
<evidence type="ECO:0000313" key="2">
    <source>
        <dbReference type="EMBL" id="SEM05928.1"/>
    </source>
</evidence>
<proteinExistence type="predicted"/>
<keyword evidence="1" id="KW-1133">Transmembrane helix</keyword>
<keyword evidence="1" id="KW-0812">Transmembrane</keyword>
<name>A0A1H7VAG2_AQUAM</name>
<dbReference type="Proteomes" id="UP000198521">
    <property type="component" value="Unassembled WGS sequence"/>
</dbReference>
<feature type="transmembrane region" description="Helical" evidence="1">
    <location>
        <begin position="5"/>
        <end position="25"/>
    </location>
</feature>
<sequence>MKNTVVRYGIYGAITICILFTLALTLGKSLSYSLQEVIGYASMVVSLIFVFFGIKHYRDTENNGAVSFGKALIIGLLISLFAAIAFGLLDVIYIKYINPDFSAEYYGHIIEEMRTTLPEEEFKIKLSELETQKELFSSPLMNFLLMSTTVLIIGFIISLISGLILQRRPSQ</sequence>
<organism evidence="2 3">
    <name type="scientific">Aquimarina amphilecti</name>
    <dbReference type="NCBI Taxonomy" id="1038014"/>
    <lineage>
        <taxon>Bacteria</taxon>
        <taxon>Pseudomonadati</taxon>
        <taxon>Bacteroidota</taxon>
        <taxon>Flavobacteriia</taxon>
        <taxon>Flavobacteriales</taxon>
        <taxon>Flavobacteriaceae</taxon>
        <taxon>Aquimarina</taxon>
    </lineage>
</organism>